<name>A0A0A8Y4X1_ARUDO</name>
<reference evidence="1" key="2">
    <citation type="journal article" date="2015" name="Data Brief">
        <title>Shoot transcriptome of the giant reed, Arundo donax.</title>
        <authorList>
            <person name="Barrero R.A."/>
            <person name="Guerrero F.D."/>
            <person name="Moolhuijzen P."/>
            <person name="Goolsby J.A."/>
            <person name="Tidwell J."/>
            <person name="Bellgard S.E."/>
            <person name="Bellgard M.I."/>
        </authorList>
    </citation>
    <scope>NUCLEOTIDE SEQUENCE</scope>
    <source>
        <tissue evidence="1">Shoot tissue taken approximately 20 cm above the soil surface</tissue>
    </source>
</reference>
<evidence type="ECO:0000313" key="1">
    <source>
        <dbReference type="EMBL" id="JAD19763.1"/>
    </source>
</evidence>
<dbReference type="EMBL" id="GBRH01278132">
    <property type="protein sequence ID" value="JAD19763.1"/>
    <property type="molecule type" value="Transcribed_RNA"/>
</dbReference>
<accession>A0A0A8Y4X1</accession>
<organism evidence="1">
    <name type="scientific">Arundo donax</name>
    <name type="common">Giant reed</name>
    <name type="synonym">Donax arundinaceus</name>
    <dbReference type="NCBI Taxonomy" id="35708"/>
    <lineage>
        <taxon>Eukaryota</taxon>
        <taxon>Viridiplantae</taxon>
        <taxon>Streptophyta</taxon>
        <taxon>Embryophyta</taxon>
        <taxon>Tracheophyta</taxon>
        <taxon>Spermatophyta</taxon>
        <taxon>Magnoliopsida</taxon>
        <taxon>Liliopsida</taxon>
        <taxon>Poales</taxon>
        <taxon>Poaceae</taxon>
        <taxon>PACMAD clade</taxon>
        <taxon>Arundinoideae</taxon>
        <taxon>Arundineae</taxon>
        <taxon>Arundo</taxon>
    </lineage>
</organism>
<sequence>MRSSLLSHNLLQGSCMLDQGSLKLVETAHHRNRRLLVTHCTSNLLQHLSLCFMLAHQSIKSSTVTVEHGLKFVYT</sequence>
<proteinExistence type="predicted"/>
<dbReference type="AlphaFoldDB" id="A0A0A8Y4X1"/>
<reference evidence="1" key="1">
    <citation type="submission" date="2014-09" db="EMBL/GenBank/DDBJ databases">
        <authorList>
            <person name="Magalhaes I.L.F."/>
            <person name="Oliveira U."/>
            <person name="Santos F.R."/>
            <person name="Vidigal T.H.D.A."/>
            <person name="Brescovit A.D."/>
            <person name="Santos A.J."/>
        </authorList>
    </citation>
    <scope>NUCLEOTIDE SEQUENCE</scope>
    <source>
        <tissue evidence="1">Shoot tissue taken approximately 20 cm above the soil surface</tissue>
    </source>
</reference>
<protein>
    <submittedName>
        <fullName evidence="1">Uncharacterized protein</fullName>
    </submittedName>
</protein>